<dbReference type="Proteomes" id="UP000287651">
    <property type="component" value="Unassembled WGS sequence"/>
</dbReference>
<accession>A0A426ZI09</accession>
<comment type="caution">
    <text evidence="1">The sequence shown here is derived from an EMBL/GenBank/DDBJ whole genome shotgun (WGS) entry which is preliminary data.</text>
</comment>
<sequence length="124" mass="13937">MKLSMLSFSSCMQVKDIAAIKVCMSALVSEEGKQRCLRRRRRRWQRQGKGMLTVDEGIKCRSDGLQLWQRLEMVALGRVRRGVEGAVANVEGSPMVGEATEVVIALKEGMTAWVVSRRWGLKGR</sequence>
<organism evidence="1 2">
    <name type="scientific">Ensete ventricosum</name>
    <name type="common">Abyssinian banana</name>
    <name type="synonym">Musa ensete</name>
    <dbReference type="NCBI Taxonomy" id="4639"/>
    <lineage>
        <taxon>Eukaryota</taxon>
        <taxon>Viridiplantae</taxon>
        <taxon>Streptophyta</taxon>
        <taxon>Embryophyta</taxon>
        <taxon>Tracheophyta</taxon>
        <taxon>Spermatophyta</taxon>
        <taxon>Magnoliopsida</taxon>
        <taxon>Liliopsida</taxon>
        <taxon>Zingiberales</taxon>
        <taxon>Musaceae</taxon>
        <taxon>Ensete</taxon>
    </lineage>
</organism>
<protein>
    <submittedName>
        <fullName evidence="1">Uncharacterized protein</fullName>
    </submittedName>
</protein>
<reference evidence="1 2" key="1">
    <citation type="journal article" date="2014" name="Agronomy (Basel)">
        <title>A Draft Genome Sequence for Ensete ventricosum, the Drought-Tolerant Tree Against Hunger.</title>
        <authorList>
            <person name="Harrison J."/>
            <person name="Moore K.A."/>
            <person name="Paszkiewicz K."/>
            <person name="Jones T."/>
            <person name="Grant M."/>
            <person name="Ambacheew D."/>
            <person name="Muzemil S."/>
            <person name="Studholme D.J."/>
        </authorList>
    </citation>
    <scope>NUCLEOTIDE SEQUENCE [LARGE SCALE GENOMIC DNA]</scope>
</reference>
<name>A0A426ZI09_ENSVE</name>
<gene>
    <name evidence="1" type="ORF">B296_00020626</name>
</gene>
<dbReference type="AlphaFoldDB" id="A0A426ZI09"/>
<dbReference type="EMBL" id="AMZH03006531">
    <property type="protein sequence ID" value="RRT63608.1"/>
    <property type="molecule type" value="Genomic_DNA"/>
</dbReference>
<evidence type="ECO:0000313" key="2">
    <source>
        <dbReference type="Proteomes" id="UP000287651"/>
    </source>
</evidence>
<evidence type="ECO:0000313" key="1">
    <source>
        <dbReference type="EMBL" id="RRT63608.1"/>
    </source>
</evidence>
<proteinExistence type="predicted"/>